<dbReference type="STRING" id="7232.A0A484ASD6"/>
<reference evidence="1 2" key="1">
    <citation type="journal article" date="2019" name="J. Hered.">
        <title>An Improved Genome Assembly for Drosophila navojoa, the Basal Species in the mojavensis Cluster.</title>
        <authorList>
            <person name="Vanderlinde T."/>
            <person name="Dupim E.G."/>
            <person name="Nazario-Yepiz N.O."/>
            <person name="Carvalho A.B."/>
        </authorList>
    </citation>
    <scope>NUCLEOTIDE SEQUENCE [LARGE SCALE GENOMIC DNA]</scope>
    <source>
        <strain evidence="1">Navoj_Jal97</strain>
        <tissue evidence="1">Whole organism</tissue>
    </source>
</reference>
<evidence type="ECO:0000313" key="2">
    <source>
        <dbReference type="Proteomes" id="UP000295192"/>
    </source>
</evidence>
<organism evidence="1 2">
    <name type="scientific">Drosophila navojoa</name>
    <name type="common">Fruit fly</name>
    <dbReference type="NCBI Taxonomy" id="7232"/>
    <lineage>
        <taxon>Eukaryota</taxon>
        <taxon>Metazoa</taxon>
        <taxon>Ecdysozoa</taxon>
        <taxon>Arthropoda</taxon>
        <taxon>Hexapoda</taxon>
        <taxon>Insecta</taxon>
        <taxon>Pterygota</taxon>
        <taxon>Neoptera</taxon>
        <taxon>Endopterygota</taxon>
        <taxon>Diptera</taxon>
        <taxon>Brachycera</taxon>
        <taxon>Muscomorpha</taxon>
        <taxon>Ephydroidea</taxon>
        <taxon>Drosophilidae</taxon>
        <taxon>Drosophila</taxon>
    </lineage>
</organism>
<comment type="caution">
    <text evidence="1">The sequence shown here is derived from an EMBL/GenBank/DDBJ whole genome shotgun (WGS) entry which is preliminary data.</text>
</comment>
<dbReference type="AlphaFoldDB" id="A0A484ASD6"/>
<protein>
    <submittedName>
        <fullName evidence="1">Uncharacterized protein</fullName>
    </submittedName>
</protein>
<sequence>MIYTEDEITTASENVISPNKMDSNIETNIKLIAPTTSNSEITSSVTINYDCSNFRPYIDCIDESYNYLHSNELNRNDDILDNLLDVCPREY</sequence>
<evidence type="ECO:0000313" key="1">
    <source>
        <dbReference type="EMBL" id="TDG38511.1"/>
    </source>
</evidence>
<keyword evidence="2" id="KW-1185">Reference proteome</keyword>
<dbReference type="Proteomes" id="UP000295192">
    <property type="component" value="Unassembled WGS sequence"/>
</dbReference>
<name>A0A484ASD6_DRONA</name>
<gene>
    <name evidence="1" type="ORF">AWZ03_015067</name>
</gene>
<proteinExistence type="predicted"/>
<accession>A0A484ASD6</accession>
<dbReference type="EMBL" id="LSRL02003173">
    <property type="protein sequence ID" value="TDG38511.1"/>
    <property type="molecule type" value="Genomic_DNA"/>
</dbReference>